<accession>A0ABW7D5R1</accession>
<evidence type="ECO:0000313" key="1">
    <source>
        <dbReference type="EMBL" id="MFG6111124.1"/>
    </source>
</evidence>
<evidence type="ECO:0000313" key="2">
    <source>
        <dbReference type="Proteomes" id="UP001605261"/>
    </source>
</evidence>
<keyword evidence="2" id="KW-1185">Reference proteome</keyword>
<reference evidence="1 2" key="1">
    <citation type="submission" date="2024-09" db="EMBL/GenBank/DDBJ databases">
        <authorList>
            <consortium name="All-Russian atlas of soil microorganisms"/>
            <consortium name="as a basis for the search for new antimicrobial producers and enzymes with unique properties"/>
            <person name="Sokolova E.A."/>
            <person name="Voronina E.N."/>
        </authorList>
    </citation>
    <scope>NUCLEOTIDE SEQUENCE [LARGE SCALE GENOMIC DNA]</scope>
    <source>
        <strain evidence="1 2">AF-22b-331.1</strain>
    </source>
</reference>
<gene>
    <name evidence="1" type="ORF">ACEU0G_001013</name>
</gene>
<name>A0ABW7D5R1_9GAMM</name>
<organism evidence="1 2">
    <name type="scientific">Stenotrophomonas nematodicola</name>
    <dbReference type="NCBI Taxonomy" id="2656746"/>
    <lineage>
        <taxon>Bacteria</taxon>
        <taxon>Pseudomonadati</taxon>
        <taxon>Pseudomonadota</taxon>
        <taxon>Gammaproteobacteria</taxon>
        <taxon>Lysobacterales</taxon>
        <taxon>Lysobacteraceae</taxon>
        <taxon>Stenotrophomonas</taxon>
    </lineage>
</organism>
<comment type="caution">
    <text evidence="1">The sequence shown here is derived from an EMBL/GenBank/DDBJ whole genome shotgun (WGS) entry which is preliminary data.</text>
</comment>
<protein>
    <recommendedName>
        <fullName evidence="3">Phage tail assembly chaperone</fullName>
    </recommendedName>
</protein>
<dbReference type="EMBL" id="JBHGCJ010000017">
    <property type="protein sequence ID" value="MFG6111124.1"/>
    <property type="molecule type" value="Genomic_DNA"/>
</dbReference>
<dbReference type="RefSeq" id="WP_394164494.1">
    <property type="nucleotide sequence ID" value="NZ_JBHGCJ010000017.1"/>
</dbReference>
<proteinExistence type="predicted"/>
<dbReference type="Proteomes" id="UP001605261">
    <property type="component" value="Unassembled WGS sequence"/>
</dbReference>
<sequence>MSKTNESTTNAASAAPLTLLQSFEGLGMFASRDVRADTIELPDGKKAQFYVRELPDAEFRKLWQEADRSKLIAATICDEDGKAVMNTTQAAQLKPLIAAKLQQIAMKHSGFGDEASEAQAETGNG</sequence>
<evidence type="ECO:0008006" key="3">
    <source>
        <dbReference type="Google" id="ProtNLM"/>
    </source>
</evidence>